<dbReference type="GO" id="GO:0030054">
    <property type="term" value="C:cell junction"/>
    <property type="evidence" value="ECO:0007669"/>
    <property type="project" value="TreeGrafter"/>
</dbReference>
<evidence type="ECO:0000256" key="2">
    <source>
        <dbReference type="SAM" id="MobiDB-lite"/>
    </source>
</evidence>
<dbReference type="EMBL" id="PZQS01000014">
    <property type="protein sequence ID" value="PVD18481.1"/>
    <property type="molecule type" value="Genomic_DNA"/>
</dbReference>
<dbReference type="GO" id="GO:0005886">
    <property type="term" value="C:plasma membrane"/>
    <property type="evidence" value="ECO:0007669"/>
    <property type="project" value="TreeGrafter"/>
</dbReference>
<accession>A0A2T7NBE1</accession>
<evidence type="ECO:0000256" key="1">
    <source>
        <dbReference type="ARBA" id="ARBA00023054"/>
    </source>
</evidence>
<dbReference type="Pfam" id="PF10148">
    <property type="entry name" value="SCHIP-1_C"/>
    <property type="match status" value="1"/>
</dbReference>
<name>A0A2T7NBE1_POMCA</name>
<dbReference type="OrthoDB" id="6260144at2759"/>
<keyword evidence="5" id="KW-1185">Reference proteome</keyword>
<evidence type="ECO:0000259" key="3">
    <source>
        <dbReference type="Pfam" id="PF10148"/>
    </source>
</evidence>
<dbReference type="STRING" id="400727.A0A2T7NBE1"/>
<dbReference type="InterPro" id="IPR039045">
    <property type="entry name" value="SCHIP_1"/>
</dbReference>
<reference evidence="4 5" key="1">
    <citation type="submission" date="2018-04" db="EMBL/GenBank/DDBJ databases">
        <title>The genome of golden apple snail Pomacea canaliculata provides insight into stress tolerance and invasive adaptation.</title>
        <authorList>
            <person name="Liu C."/>
            <person name="Liu B."/>
            <person name="Ren Y."/>
            <person name="Zhang Y."/>
            <person name="Wang H."/>
            <person name="Li S."/>
            <person name="Jiang F."/>
            <person name="Yin L."/>
            <person name="Zhang G."/>
            <person name="Qian W."/>
            <person name="Fan W."/>
        </authorList>
    </citation>
    <scope>NUCLEOTIDE SEQUENCE [LARGE SCALE GENOMIC DNA]</scope>
    <source>
        <strain evidence="4">SZHN2017</strain>
        <tissue evidence="4">Muscle</tissue>
    </source>
</reference>
<gene>
    <name evidence="4" type="ORF">C0Q70_21030</name>
</gene>
<feature type="compositionally biased region" description="Low complexity" evidence="2">
    <location>
        <begin position="252"/>
        <end position="266"/>
    </location>
</feature>
<dbReference type="PANTHER" id="PTHR13103">
    <property type="entry name" value="SCHWANNOMIN INTERACTING PROTEIN 1"/>
    <property type="match status" value="1"/>
</dbReference>
<feature type="region of interest" description="Disordered" evidence="2">
    <location>
        <begin position="251"/>
        <end position="272"/>
    </location>
</feature>
<comment type="caution">
    <text evidence="4">The sequence shown here is derived from an EMBL/GenBank/DDBJ whole genome shotgun (WGS) entry which is preliminary data.</text>
</comment>
<dbReference type="Proteomes" id="UP000245119">
    <property type="component" value="Linkage Group LG14"/>
</dbReference>
<dbReference type="InterPro" id="IPR015649">
    <property type="entry name" value="SCHIP_1_C"/>
</dbReference>
<proteinExistence type="predicted"/>
<organism evidence="4 5">
    <name type="scientific">Pomacea canaliculata</name>
    <name type="common">Golden apple snail</name>
    <dbReference type="NCBI Taxonomy" id="400727"/>
    <lineage>
        <taxon>Eukaryota</taxon>
        <taxon>Metazoa</taxon>
        <taxon>Spiralia</taxon>
        <taxon>Lophotrochozoa</taxon>
        <taxon>Mollusca</taxon>
        <taxon>Gastropoda</taxon>
        <taxon>Caenogastropoda</taxon>
        <taxon>Architaenioglossa</taxon>
        <taxon>Ampullarioidea</taxon>
        <taxon>Ampullariidae</taxon>
        <taxon>Pomacea</taxon>
    </lineage>
</organism>
<sequence>MLLQARQTDREEIRRRLAMGTDEEYYGGERTFKKPSLSARLQGGMNLQICFVNDAAASSEDGDITPTAAPSSIPVMASTSQSYHNLSAVSPAAGPKVKGPTPRCTDTRTSKNRPLSDPGILAAQLSLPPSAQEHESLLERQQRLQQEARIALAQASNMARMQLEVERQTKKKSPIADIVGLPELADGRTIKLSRKVLLEMNLAQLQVLVNDLHTQIESHLLIERDDLHMEQDSMLVDIEDLTSFAQHMSETNNNKANLNNRNSALSHSKHFN</sequence>
<dbReference type="GO" id="GO:0035332">
    <property type="term" value="P:positive regulation of hippo signaling"/>
    <property type="evidence" value="ECO:0007669"/>
    <property type="project" value="TreeGrafter"/>
</dbReference>
<dbReference type="AlphaFoldDB" id="A0A2T7NBE1"/>
<protein>
    <recommendedName>
        <fullName evidence="3">Schwannomin interacting protein 1 C-terminal domain-containing protein</fullName>
    </recommendedName>
</protein>
<evidence type="ECO:0000313" key="5">
    <source>
        <dbReference type="Proteomes" id="UP000245119"/>
    </source>
</evidence>
<feature type="region of interest" description="Disordered" evidence="2">
    <location>
        <begin position="88"/>
        <end position="120"/>
    </location>
</feature>
<feature type="domain" description="Schwannomin interacting protein 1 C-terminal" evidence="3">
    <location>
        <begin position="6"/>
        <end position="249"/>
    </location>
</feature>
<dbReference type="PANTHER" id="PTHR13103:SF2">
    <property type="entry name" value="IQCJ-SCHIP1 READTHROUGH TRANSCRIPT PROTEIN-RELATED"/>
    <property type="match status" value="1"/>
</dbReference>
<evidence type="ECO:0000313" key="4">
    <source>
        <dbReference type="EMBL" id="PVD18481.1"/>
    </source>
</evidence>
<keyword evidence="1" id="KW-0175">Coiled coil</keyword>